<sequence length="14" mass="1657">MSPRMSSIFLPFML</sequence>
<organism evidence="1">
    <name type="scientific">Rhizophora mucronata</name>
    <name type="common">Asiatic mangrove</name>
    <dbReference type="NCBI Taxonomy" id="61149"/>
    <lineage>
        <taxon>Eukaryota</taxon>
        <taxon>Viridiplantae</taxon>
        <taxon>Streptophyta</taxon>
        <taxon>Embryophyta</taxon>
        <taxon>Tracheophyta</taxon>
        <taxon>Spermatophyta</taxon>
        <taxon>Magnoliopsida</taxon>
        <taxon>eudicotyledons</taxon>
        <taxon>Gunneridae</taxon>
        <taxon>Pentapetalae</taxon>
        <taxon>rosids</taxon>
        <taxon>fabids</taxon>
        <taxon>Malpighiales</taxon>
        <taxon>Rhizophoraceae</taxon>
        <taxon>Rhizophora</taxon>
    </lineage>
</organism>
<dbReference type="EMBL" id="GGEC01083032">
    <property type="protein sequence ID" value="MBX63516.1"/>
    <property type="molecule type" value="Transcribed_RNA"/>
</dbReference>
<name>A0A2P2Q957_RHIMU</name>
<proteinExistence type="predicted"/>
<evidence type="ECO:0000313" key="1">
    <source>
        <dbReference type="EMBL" id="MBX63516.1"/>
    </source>
</evidence>
<reference evidence="1" key="1">
    <citation type="submission" date="2018-02" db="EMBL/GenBank/DDBJ databases">
        <title>Rhizophora mucronata_Transcriptome.</title>
        <authorList>
            <person name="Meera S.P."/>
            <person name="Sreeshan A."/>
            <person name="Augustine A."/>
        </authorList>
    </citation>
    <scope>NUCLEOTIDE SEQUENCE</scope>
    <source>
        <tissue evidence="1">Leaf</tissue>
    </source>
</reference>
<protein>
    <submittedName>
        <fullName evidence="1">Uncharacterized protein</fullName>
    </submittedName>
</protein>
<accession>A0A2P2Q957</accession>